<sequence>MDMEYVVVAGVGLAWALFQLWRGGAFGGRPAQRRQPSRSRNRGRVSFSWGDDASCGGSSCGGGGD</sequence>
<feature type="region of interest" description="Disordered" evidence="1">
    <location>
        <begin position="27"/>
        <end position="65"/>
    </location>
</feature>
<organism evidence="2 3">
    <name type="scientific">Streptomyces amritsarensis</name>
    <dbReference type="NCBI Taxonomy" id="681158"/>
    <lineage>
        <taxon>Bacteria</taxon>
        <taxon>Bacillati</taxon>
        <taxon>Actinomycetota</taxon>
        <taxon>Actinomycetes</taxon>
        <taxon>Kitasatosporales</taxon>
        <taxon>Streptomycetaceae</taxon>
        <taxon>Streptomyces</taxon>
    </lineage>
</organism>
<dbReference type="Proteomes" id="UP000187151">
    <property type="component" value="Unassembled WGS sequence"/>
</dbReference>
<comment type="caution">
    <text evidence="2">The sequence shown here is derived from an EMBL/GenBank/DDBJ whole genome shotgun (WGS) entry which is preliminary data.</text>
</comment>
<dbReference type="EMBL" id="MQUR01000049">
    <property type="protein sequence ID" value="OLZ63417.1"/>
    <property type="molecule type" value="Genomic_DNA"/>
</dbReference>
<evidence type="ECO:0000256" key="1">
    <source>
        <dbReference type="SAM" id="MobiDB-lite"/>
    </source>
</evidence>
<evidence type="ECO:0000313" key="3">
    <source>
        <dbReference type="Proteomes" id="UP000187151"/>
    </source>
</evidence>
<name>A0ABX3FZG1_9ACTN</name>
<keyword evidence="3" id="KW-1185">Reference proteome</keyword>
<feature type="compositionally biased region" description="Basic residues" evidence="1">
    <location>
        <begin position="31"/>
        <end position="43"/>
    </location>
</feature>
<evidence type="ECO:0000313" key="2">
    <source>
        <dbReference type="EMBL" id="OLZ63417.1"/>
    </source>
</evidence>
<reference evidence="2 3" key="1">
    <citation type="submission" date="2016-01" db="EMBL/GenBank/DDBJ databases">
        <title>Streptomyces amritsarensis strain MTCC 11845 genome sequencing and assembly.</title>
        <authorList>
            <person name="Sharma D."/>
            <person name="Nair G.R."/>
            <person name="Kaur G."/>
            <person name="Manhas R.K."/>
            <person name="Mayilraj S."/>
        </authorList>
    </citation>
    <scope>NUCLEOTIDE SEQUENCE [LARGE SCALE GENOMIC DNA]</scope>
    <source>
        <strain evidence="2 3">MTCC 11845</strain>
    </source>
</reference>
<protein>
    <submittedName>
        <fullName evidence="2">Uncharacterized protein</fullName>
    </submittedName>
</protein>
<accession>A0ABX3FZG1</accession>
<proteinExistence type="predicted"/>
<gene>
    <name evidence="2" type="ORF">AVW11_20535</name>
</gene>